<dbReference type="Pfam" id="PF10536">
    <property type="entry name" value="PMD"/>
    <property type="match status" value="2"/>
</dbReference>
<accession>A0A1U8P8B3</accession>
<name>A0A1U8P8B3_GOSHI</name>
<dbReference type="GeneID" id="107956152"/>
<keyword evidence="2" id="KW-1185">Reference proteome</keyword>
<dbReference type="RefSeq" id="XP_016747375.1">
    <property type="nucleotide sequence ID" value="XM_016891886.1"/>
</dbReference>
<dbReference type="PANTHER" id="PTHR46033">
    <property type="entry name" value="PROTEIN MAIN-LIKE 2"/>
    <property type="match status" value="1"/>
</dbReference>
<dbReference type="GO" id="GO:0010073">
    <property type="term" value="P:meristem maintenance"/>
    <property type="evidence" value="ECO:0007669"/>
    <property type="project" value="InterPro"/>
</dbReference>
<reference evidence="2" key="1">
    <citation type="journal article" date="2020" name="Nat. Genet.">
        <title>Genomic diversifications of five Gossypium allopolyploid species and their impact on cotton improvement.</title>
        <authorList>
            <person name="Chen Z.J."/>
            <person name="Sreedasyam A."/>
            <person name="Ando A."/>
            <person name="Song Q."/>
            <person name="De Santiago L.M."/>
            <person name="Hulse-Kemp A.M."/>
            <person name="Ding M."/>
            <person name="Ye W."/>
            <person name="Kirkbride R.C."/>
            <person name="Jenkins J."/>
            <person name="Plott C."/>
            <person name="Lovell J."/>
            <person name="Lin Y.M."/>
            <person name="Vaughn R."/>
            <person name="Liu B."/>
            <person name="Simpson S."/>
            <person name="Scheffler B.E."/>
            <person name="Wen L."/>
            <person name="Saski C.A."/>
            <person name="Grover C.E."/>
            <person name="Hu G."/>
            <person name="Conover J.L."/>
            <person name="Carlson J.W."/>
            <person name="Shu S."/>
            <person name="Boston L.B."/>
            <person name="Williams M."/>
            <person name="Peterson D.G."/>
            <person name="McGee K."/>
            <person name="Jones D.C."/>
            <person name="Wendel J.F."/>
            <person name="Stelly D.M."/>
            <person name="Grimwood J."/>
            <person name="Schmutz J."/>
        </authorList>
    </citation>
    <scope>NUCLEOTIDE SEQUENCE [LARGE SCALE GENOMIC DNA]</scope>
    <source>
        <strain evidence="2">cv. TM-1</strain>
    </source>
</reference>
<dbReference type="KEGG" id="ghi:107956153"/>
<dbReference type="PANTHER" id="PTHR46033:SF8">
    <property type="entry name" value="PROTEIN MAINTENANCE OF MERISTEMS-LIKE"/>
    <property type="match status" value="1"/>
</dbReference>
<dbReference type="PaxDb" id="3635-A0A1U8P8B3"/>
<evidence type="ECO:0000313" key="3">
    <source>
        <dbReference type="RefSeq" id="XP_016747375.1"/>
    </source>
</evidence>
<organism evidence="2 3">
    <name type="scientific">Gossypium hirsutum</name>
    <name type="common">Upland cotton</name>
    <name type="synonym">Gossypium mexicanum</name>
    <dbReference type="NCBI Taxonomy" id="3635"/>
    <lineage>
        <taxon>Eukaryota</taxon>
        <taxon>Viridiplantae</taxon>
        <taxon>Streptophyta</taxon>
        <taxon>Embryophyta</taxon>
        <taxon>Tracheophyta</taxon>
        <taxon>Spermatophyta</taxon>
        <taxon>Magnoliopsida</taxon>
        <taxon>eudicotyledons</taxon>
        <taxon>Gunneridae</taxon>
        <taxon>Pentapetalae</taxon>
        <taxon>rosids</taxon>
        <taxon>malvids</taxon>
        <taxon>Malvales</taxon>
        <taxon>Malvaceae</taxon>
        <taxon>Malvoideae</taxon>
        <taxon>Gossypium</taxon>
    </lineage>
</organism>
<evidence type="ECO:0000259" key="1">
    <source>
        <dbReference type="Pfam" id="PF10536"/>
    </source>
</evidence>
<feature type="domain" description="Aminotransferase-like plant mobile" evidence="1">
    <location>
        <begin position="118"/>
        <end position="251"/>
    </location>
</feature>
<dbReference type="RefSeq" id="XP_016747376.1">
    <property type="nucleotide sequence ID" value="XM_016891887.1"/>
</dbReference>
<dbReference type="KEGG" id="ghi:107956152"/>
<proteinExistence type="predicted"/>
<dbReference type="InterPro" id="IPR019557">
    <property type="entry name" value="AminoTfrase-like_pln_mobile"/>
</dbReference>
<dbReference type="Proteomes" id="UP000818029">
    <property type="component" value="Chromosome D07"/>
</dbReference>
<gene>
    <name evidence="3" type="primary">LOC107956152</name>
    <name evidence="4" type="synonym">LOC107956153</name>
</gene>
<evidence type="ECO:0000313" key="2">
    <source>
        <dbReference type="Proteomes" id="UP000818029"/>
    </source>
</evidence>
<reference evidence="3 4" key="2">
    <citation type="submission" date="2025-04" db="UniProtKB">
        <authorList>
            <consortium name="RefSeq"/>
        </authorList>
    </citation>
    <scope>IDENTIFICATION</scope>
    <source>
        <tissue evidence="3 4">Leaf</tissue>
    </source>
</reference>
<protein>
    <submittedName>
        <fullName evidence="3 4">Serine/threonine-protein phosphatase 7 long form homolog</fullName>
    </submittedName>
</protein>
<sequence length="318" mass="36398">MPYLQLAGFKDVALVWKFDLRVDLISVLVERWRSKTRTFHMSCEECTIILEDVTIQRGLQVDGDMGTGRSNMLEHSVVCNNLLEQSLGDGEHNFTTLTFSWLRANFKDLSSTTTENEFSTYNWGLTVLATLYQELFQDTNHGEHNMIGSLLLLQSWTLYRMSFLASVRHQLYRWPLVNRWVTSPGIGASKTLIVYRQMIKASVGDKLLWMSYSALNVATLIPQWVHAKSNLWCINTSVLNFSIVEWYNVDQWEKTLTHGSNIQKIGEKIFSPVQDPHLGLYKATSTSLEQFLARTPASLESTAEVHCMTHPSHRTTTL</sequence>
<evidence type="ECO:0000313" key="4">
    <source>
        <dbReference type="RefSeq" id="XP_016747376.1"/>
    </source>
</evidence>
<dbReference type="GeneID" id="107956153"/>
<dbReference type="InterPro" id="IPR044824">
    <property type="entry name" value="MAIN-like"/>
</dbReference>
<feature type="domain" description="Aminotransferase-like plant mobile" evidence="1">
    <location>
        <begin position="8"/>
        <end position="107"/>
    </location>
</feature>
<dbReference type="AlphaFoldDB" id="A0A1U8P8B3"/>